<dbReference type="Proteomes" id="UP000503308">
    <property type="component" value="Chromosome"/>
</dbReference>
<gene>
    <name evidence="3" type="ORF">G3256_11995</name>
</gene>
<dbReference type="SUPFAM" id="SSF52402">
    <property type="entry name" value="Adenine nucleotide alpha hydrolases-like"/>
    <property type="match status" value="1"/>
</dbReference>
<dbReference type="InterPro" id="IPR006015">
    <property type="entry name" value="Universal_stress_UspA"/>
</dbReference>
<dbReference type="PRINTS" id="PR01438">
    <property type="entry name" value="UNVRSLSTRESS"/>
</dbReference>
<evidence type="ECO:0000313" key="4">
    <source>
        <dbReference type="Proteomes" id="UP000503308"/>
    </source>
</evidence>
<dbReference type="CDD" id="cd00293">
    <property type="entry name" value="USP-like"/>
    <property type="match status" value="1"/>
</dbReference>
<dbReference type="Gene3D" id="3.40.50.620">
    <property type="entry name" value="HUPs"/>
    <property type="match status" value="1"/>
</dbReference>
<proteinExistence type="inferred from homology"/>
<keyword evidence="4" id="KW-1185">Reference proteome</keyword>
<dbReference type="InterPro" id="IPR006016">
    <property type="entry name" value="UspA"/>
</dbReference>
<dbReference type="RefSeq" id="WP_169641050.1">
    <property type="nucleotide sequence ID" value="NZ_CP048788.1"/>
</dbReference>
<organism evidence="3 4">
    <name type="scientific">Roseobacter ponti</name>
    <dbReference type="NCBI Taxonomy" id="1891787"/>
    <lineage>
        <taxon>Bacteria</taxon>
        <taxon>Pseudomonadati</taxon>
        <taxon>Pseudomonadota</taxon>
        <taxon>Alphaproteobacteria</taxon>
        <taxon>Rhodobacterales</taxon>
        <taxon>Roseobacteraceae</taxon>
        <taxon>Roseobacter</taxon>
    </lineage>
</organism>
<dbReference type="KEGG" id="rpon:G3256_11995"/>
<evidence type="ECO:0000259" key="2">
    <source>
        <dbReference type="Pfam" id="PF00582"/>
    </source>
</evidence>
<evidence type="ECO:0000313" key="3">
    <source>
        <dbReference type="EMBL" id="QJF51832.1"/>
    </source>
</evidence>
<dbReference type="EMBL" id="CP048788">
    <property type="protein sequence ID" value="QJF51832.1"/>
    <property type="molecule type" value="Genomic_DNA"/>
</dbReference>
<feature type="domain" description="UspA" evidence="2">
    <location>
        <begin position="1"/>
        <end position="148"/>
    </location>
</feature>
<comment type="similarity">
    <text evidence="1">Belongs to the universal stress protein A family.</text>
</comment>
<dbReference type="PANTHER" id="PTHR46268:SF15">
    <property type="entry name" value="UNIVERSAL STRESS PROTEIN HP_0031"/>
    <property type="match status" value="1"/>
</dbReference>
<evidence type="ECO:0000256" key="1">
    <source>
        <dbReference type="ARBA" id="ARBA00008791"/>
    </source>
</evidence>
<dbReference type="Pfam" id="PF00582">
    <property type="entry name" value="Usp"/>
    <property type="match status" value="1"/>
</dbReference>
<reference evidence="3 4" key="1">
    <citation type="submission" date="2020-02" db="EMBL/GenBank/DDBJ databases">
        <title>Genome sequence of Roseobacter ponti.</title>
        <authorList>
            <person name="Hollensteiner J."/>
            <person name="Schneider D."/>
            <person name="Poehlein A."/>
            <person name="Daniel R."/>
        </authorList>
    </citation>
    <scope>NUCLEOTIDE SEQUENCE [LARGE SCALE GENOMIC DNA]</scope>
    <source>
        <strain evidence="3 4">DSM 106830</strain>
    </source>
</reference>
<dbReference type="InterPro" id="IPR014729">
    <property type="entry name" value="Rossmann-like_a/b/a_fold"/>
</dbReference>
<dbReference type="PANTHER" id="PTHR46268">
    <property type="entry name" value="STRESS RESPONSE PROTEIN NHAX"/>
    <property type="match status" value="1"/>
</dbReference>
<name>A0A858SVH0_9RHOB</name>
<sequence>MYKRIMVATDGSDMAGKAVEHGVLLAKSVGADIVFVTVTESWSAFVIASDVEYGKISAVDKFEASANDAAGKILDAAKKVAAGHDVQCDTRHVHDRLPAEGIVETAELEDCELIVMASHGRRGLGKMMMGSQTAEVLAVSKIPVLVLR</sequence>
<dbReference type="AlphaFoldDB" id="A0A858SVH0"/>
<protein>
    <submittedName>
        <fullName evidence="3">Universal stress protein</fullName>
    </submittedName>
</protein>
<accession>A0A858SVH0</accession>